<evidence type="ECO:0000256" key="2">
    <source>
        <dbReference type="ARBA" id="ARBA00022737"/>
    </source>
</evidence>
<dbReference type="PANTHER" id="PTHR19879">
    <property type="entry name" value="TRANSCRIPTION INITIATION FACTOR TFIID"/>
    <property type="match status" value="1"/>
</dbReference>
<dbReference type="SUPFAM" id="SSF50978">
    <property type="entry name" value="WD40 repeat-like"/>
    <property type="match status" value="2"/>
</dbReference>
<dbReference type="SMART" id="SM00320">
    <property type="entry name" value="WD40"/>
    <property type="match status" value="10"/>
</dbReference>
<keyword evidence="6" id="KW-1185">Reference proteome</keyword>
<dbReference type="Proteomes" id="UP000799118">
    <property type="component" value="Unassembled WGS sequence"/>
</dbReference>
<dbReference type="Gene3D" id="3.40.50.300">
    <property type="entry name" value="P-loop containing nucleotide triphosphate hydrolases"/>
    <property type="match status" value="1"/>
</dbReference>
<feature type="domain" description="Nephrocystin 3-like N-terminal" evidence="4">
    <location>
        <begin position="64"/>
        <end position="215"/>
    </location>
</feature>
<feature type="repeat" description="WD" evidence="3">
    <location>
        <begin position="827"/>
        <end position="868"/>
    </location>
</feature>
<dbReference type="InterPro" id="IPR019775">
    <property type="entry name" value="WD40_repeat_CS"/>
</dbReference>
<dbReference type="PROSITE" id="PS50294">
    <property type="entry name" value="WD_REPEATS_REGION"/>
    <property type="match status" value="7"/>
</dbReference>
<gene>
    <name evidence="5" type="ORF">BT96DRAFT_914514</name>
</gene>
<organism evidence="5 6">
    <name type="scientific">Gymnopus androsaceus JB14</name>
    <dbReference type="NCBI Taxonomy" id="1447944"/>
    <lineage>
        <taxon>Eukaryota</taxon>
        <taxon>Fungi</taxon>
        <taxon>Dikarya</taxon>
        <taxon>Basidiomycota</taxon>
        <taxon>Agaricomycotina</taxon>
        <taxon>Agaricomycetes</taxon>
        <taxon>Agaricomycetidae</taxon>
        <taxon>Agaricales</taxon>
        <taxon>Marasmiineae</taxon>
        <taxon>Omphalotaceae</taxon>
        <taxon>Gymnopus</taxon>
    </lineage>
</organism>
<evidence type="ECO:0000256" key="1">
    <source>
        <dbReference type="ARBA" id="ARBA00022574"/>
    </source>
</evidence>
<dbReference type="InterPro" id="IPR056884">
    <property type="entry name" value="NPHP3-like_N"/>
</dbReference>
<dbReference type="CDD" id="cd00200">
    <property type="entry name" value="WD40"/>
    <property type="match status" value="1"/>
</dbReference>
<feature type="repeat" description="WD" evidence="3">
    <location>
        <begin position="734"/>
        <end position="775"/>
    </location>
</feature>
<feature type="repeat" description="WD" evidence="3">
    <location>
        <begin position="1040"/>
        <end position="1081"/>
    </location>
</feature>
<accession>A0A6A4IEK5</accession>
<dbReference type="InterPro" id="IPR027417">
    <property type="entry name" value="P-loop_NTPase"/>
</dbReference>
<dbReference type="SUPFAM" id="SSF52540">
    <property type="entry name" value="P-loop containing nucleoside triphosphate hydrolases"/>
    <property type="match status" value="1"/>
</dbReference>
<dbReference type="PRINTS" id="PR00320">
    <property type="entry name" value="GPROTEINBRPT"/>
</dbReference>
<proteinExistence type="predicted"/>
<dbReference type="PANTHER" id="PTHR19879:SF9">
    <property type="entry name" value="TRANSCRIPTION INITIATION FACTOR TFIID SUBUNIT 5"/>
    <property type="match status" value="1"/>
</dbReference>
<dbReference type="OrthoDB" id="3027122at2759"/>
<sequence length="1283" mass="144655">MFNQAQHFSIYGGEFNNVQRNQTEYHGLHQDILNRLNPVHDASFKSEHHSSCLEGTRVAILKSLMKWAKSNEGPPMYWLYGIAGTGKSTIAQSFCMQLEKEGFLVASFFCSRNAAERSEIKQIIPTIVETFARMSSSYCQIVIEALQQDPHFSEYSVHQQSRLLMKIQTVSWNNPLVIVIDGLDECANQWETSNLIKTLVGDSRVLPLHIFLASREEKQIFQWLSGASHAVQVALHKVEDSIIQDDIKLYIKSRLSQISSLDPPIEKYVQYLVNQSKKLFIYASTAVNYLEEGDSAHERLKMLIYQKGLPGLDALYTQILKNNEIKLNDMEIKQRIHALHTVICLQTPLTLMEMDHLMCKEKLSFFNALSAFHSVIQMPNKKASNDIDFEINYSTAPIQVFHASFVEFLEYSVLCPEKYQLQLECKQECHAFLALLCLQYLNDHLEKNPLNLSIHSEVSGLDKRLLKLYMLQKPALLYACKFWADHWAFGAFKIQNKHAVLLAEFIDNHILQWLEHLILFGAQKWAPACFKTVMPYLQEPWKDYCSEFLSFLSQNDEAMDIWPLEIYHSVLLWTPSYSSLMKIKCFQQTTSSKILKGLKSWSQCERIAYAGGQVLSMALYWDSLKVVCCSRDVVNGILIWDTSTAQPEQLFKGHTNYVFAISVVPDGSKIISGSKDSTVRIWNISNGQAEHVLEHSDTVWTVAVSFDGSRVASGSADTTVKIWNIISGQIEHTLEGHFGDVKAVAFSPDGSLVVSGSKDNTVRIWSIITGKIEHILHNAECVFSVVFIPDGFRVAFGLASGTVGIFNIQMKQIEYLYKAYSKPVGSIRGHTQLVYDFAFSSNQLQMASGSYDGTIRIWNISTAQSTNSISECHSDCVRALAISPDGKKLASASFDKTIRIWDIFTGHTDYILEGEIGPEDSITAIAFSPNSNKVVFGSKVKIWDIHAGTDSTISMLDYTITYVWDVAFSPDGDRVVAALEDMTVRIWNIINGEMEHIFPDHESRVISVKFVPAGNKVVCGMSHGVVIWNLFTGQAEYKFEDHHSHLLTGIAVSQDGSNISLGSEDGTVRIWNFATGETQCVLKGYSSQVNNLQSRPHSVSEIVPMWNIATGQTNYIINDHQLSSSFLPLEIFLENLPVFYTLGIQKNEILRIYQTDSAYEVKHAFWLPPHRRDIMSSAYYGSLVCFGYNNGDIVIIDMGLHDYSNDVGDSTQTVIPRIHDISHGHQIQLENQSGTSSVLFEYDWMDQMPAGTLQPVIIPAHIETWANAVLLEADAFLLTHNIS</sequence>
<dbReference type="InterPro" id="IPR001680">
    <property type="entry name" value="WD40_rpt"/>
</dbReference>
<keyword evidence="2" id="KW-0677">Repeat</keyword>
<dbReference type="InterPro" id="IPR015943">
    <property type="entry name" value="WD40/YVTN_repeat-like_dom_sf"/>
</dbReference>
<dbReference type="InterPro" id="IPR036322">
    <property type="entry name" value="WD40_repeat_dom_sf"/>
</dbReference>
<feature type="repeat" description="WD" evidence="3">
    <location>
        <begin position="870"/>
        <end position="911"/>
    </location>
</feature>
<dbReference type="PROSITE" id="PS00678">
    <property type="entry name" value="WD_REPEATS_1"/>
    <property type="match status" value="6"/>
</dbReference>
<dbReference type="InterPro" id="IPR020472">
    <property type="entry name" value="WD40_PAC1"/>
</dbReference>
<protein>
    <submittedName>
        <fullName evidence="5">WD40 repeat-like protein</fullName>
    </submittedName>
</protein>
<feature type="repeat" description="WD" evidence="3">
    <location>
        <begin position="651"/>
        <end position="692"/>
    </location>
</feature>
<evidence type="ECO:0000313" key="6">
    <source>
        <dbReference type="Proteomes" id="UP000799118"/>
    </source>
</evidence>
<dbReference type="EMBL" id="ML769395">
    <property type="protein sequence ID" value="KAE9407507.1"/>
    <property type="molecule type" value="Genomic_DNA"/>
</dbReference>
<keyword evidence="1 3" id="KW-0853">WD repeat</keyword>
<evidence type="ECO:0000256" key="3">
    <source>
        <dbReference type="PROSITE-ProRule" id="PRU00221"/>
    </source>
</evidence>
<reference evidence="5" key="1">
    <citation type="journal article" date="2019" name="Environ. Microbiol.">
        <title>Fungal ecological strategies reflected in gene transcription - a case study of two litter decomposers.</title>
        <authorList>
            <person name="Barbi F."/>
            <person name="Kohler A."/>
            <person name="Barry K."/>
            <person name="Baskaran P."/>
            <person name="Daum C."/>
            <person name="Fauchery L."/>
            <person name="Ihrmark K."/>
            <person name="Kuo A."/>
            <person name="LaButti K."/>
            <person name="Lipzen A."/>
            <person name="Morin E."/>
            <person name="Grigoriev I.V."/>
            <person name="Henrissat B."/>
            <person name="Lindahl B."/>
            <person name="Martin F."/>
        </authorList>
    </citation>
    <scope>NUCLEOTIDE SEQUENCE</scope>
    <source>
        <strain evidence="5">JB14</strain>
    </source>
</reference>
<feature type="repeat" description="WD" evidence="3">
    <location>
        <begin position="963"/>
        <end position="997"/>
    </location>
</feature>
<evidence type="ECO:0000259" key="4">
    <source>
        <dbReference type="Pfam" id="PF24883"/>
    </source>
</evidence>
<dbReference type="SUPFAM" id="SSF51004">
    <property type="entry name" value="C-terminal (heme d1) domain of cytochrome cd1-nitrite reductase"/>
    <property type="match status" value="1"/>
</dbReference>
<name>A0A6A4IEK5_9AGAR</name>
<dbReference type="PROSITE" id="PS50082">
    <property type="entry name" value="WD_REPEATS_2"/>
    <property type="match status" value="7"/>
</dbReference>
<dbReference type="Pfam" id="PF00400">
    <property type="entry name" value="WD40"/>
    <property type="match status" value="8"/>
</dbReference>
<evidence type="ECO:0000313" key="5">
    <source>
        <dbReference type="EMBL" id="KAE9407507.1"/>
    </source>
</evidence>
<dbReference type="InterPro" id="IPR011048">
    <property type="entry name" value="Haem_d1_sf"/>
</dbReference>
<dbReference type="Pfam" id="PF24883">
    <property type="entry name" value="NPHP3_N"/>
    <property type="match status" value="1"/>
</dbReference>
<feature type="repeat" description="WD" evidence="3">
    <location>
        <begin position="692"/>
        <end position="733"/>
    </location>
</feature>
<dbReference type="Gene3D" id="2.130.10.10">
    <property type="entry name" value="YVTN repeat-like/Quinoprotein amine dehydrogenase"/>
    <property type="match status" value="4"/>
</dbReference>